<keyword evidence="5" id="KW-0560">Oxidoreductase</keyword>
<feature type="domain" description="FAD-binding PCMH-type" evidence="6">
    <location>
        <begin position="74"/>
        <end position="259"/>
    </location>
</feature>
<dbReference type="Pfam" id="PF02913">
    <property type="entry name" value="FAD-oxidase_C"/>
    <property type="match status" value="1"/>
</dbReference>
<comment type="cofactor">
    <cofactor evidence="1">
        <name>FAD</name>
        <dbReference type="ChEBI" id="CHEBI:57692"/>
    </cofactor>
</comment>
<dbReference type="EMBL" id="BDSP01000022">
    <property type="protein sequence ID" value="GAX10681.1"/>
    <property type="molecule type" value="Genomic_DNA"/>
</dbReference>
<dbReference type="PANTHER" id="PTHR43716">
    <property type="entry name" value="D-2-HYDROXYGLUTARATE DEHYDROGENASE, MITOCHONDRIAL"/>
    <property type="match status" value="1"/>
</dbReference>
<evidence type="ECO:0000256" key="2">
    <source>
        <dbReference type="ARBA" id="ARBA00008000"/>
    </source>
</evidence>
<keyword evidence="3" id="KW-0285">Flavoprotein</keyword>
<dbReference type="InterPro" id="IPR016169">
    <property type="entry name" value="FAD-bd_PCMH_sub2"/>
</dbReference>
<evidence type="ECO:0000256" key="3">
    <source>
        <dbReference type="ARBA" id="ARBA00022630"/>
    </source>
</evidence>
<dbReference type="InterPro" id="IPR016164">
    <property type="entry name" value="FAD-linked_Oxase-like_C"/>
</dbReference>
<dbReference type="InterPro" id="IPR016167">
    <property type="entry name" value="FAD-bd_PCMH_sub1"/>
</dbReference>
<dbReference type="PANTHER" id="PTHR43716:SF1">
    <property type="entry name" value="D-2-HYDROXYGLUTARATE DEHYDROGENASE, MITOCHONDRIAL"/>
    <property type="match status" value="1"/>
</dbReference>
<proteinExistence type="inferred from homology"/>
<dbReference type="AlphaFoldDB" id="A0A1Z5JA92"/>
<dbReference type="OrthoDB" id="5332616at2759"/>
<dbReference type="InterPro" id="IPR016171">
    <property type="entry name" value="Vanillyl_alc_oxidase_C-sub2"/>
</dbReference>
<dbReference type="FunFam" id="3.30.70.2190:FF:000001">
    <property type="entry name" value="D-2-hydroxyglutarate dehydrogenase mitochondrial"/>
    <property type="match status" value="1"/>
</dbReference>
<keyword evidence="8" id="KW-1185">Reference proteome</keyword>
<dbReference type="InParanoid" id="A0A1Z5JA92"/>
<dbReference type="Gene3D" id="1.10.45.10">
    <property type="entry name" value="Vanillyl-alcohol Oxidase, Chain A, domain 4"/>
    <property type="match status" value="1"/>
</dbReference>
<dbReference type="SUPFAM" id="SSF56176">
    <property type="entry name" value="FAD-binding/transporter-associated domain-like"/>
    <property type="match status" value="1"/>
</dbReference>
<protein>
    <recommendedName>
        <fullName evidence="6">FAD-binding PCMH-type domain-containing protein</fullName>
    </recommendedName>
</protein>
<keyword evidence="4" id="KW-0274">FAD</keyword>
<sequence length="524" mass="58060">MASIFFSSSRRKMLACSRPLPFLFTRRRLHQPYNSLTESDVQIFSEILGHNPSLLLQASDPIVHAASTDWTGHYWQAPARLLLRPQTTAQISALLAHCHQRRLPVVPQGGKTGLVGGSVPTVAHEEIILQLQYLNQITALDPVLGIVTCQAGVVLENLQDYCANHSWLVPLDLGAKGTCQIGGNLATNAEGPYFRKYGCLAGNVLGLEVVLADGRILDYNYRLSNNMKDNTGYKWHQLFLGSEGTLGIITGVTLACAPLPRSKQAAFVACSSYDQVLLVLQKAKQYLGEILAAMEFMDAAIWKLVEASGRHQMPLSVETILSESAVQEGGPFFLLIDTHGSNANHDQEKWQTFLEAVQDDILNGVLAQDIKQYQSFWQIRESANPTVAQLGYTYKYDVSLPIAQFQDWIQEMRLERLGPLARNESSSLVNANWGHILDGNLHFNVTTIGKREVQKDVLDALEPYLFHSILKRGGSISAEHGLGQAKNHLLPSVHDEHTLDLMRSLKALLDPRMILNPGKFLPAK</sequence>
<dbReference type="PROSITE" id="PS51387">
    <property type="entry name" value="FAD_PCMH"/>
    <property type="match status" value="1"/>
</dbReference>
<gene>
    <name evidence="7" type="ORF">FisN_14Lh192</name>
</gene>
<dbReference type="Proteomes" id="UP000198406">
    <property type="component" value="Unassembled WGS sequence"/>
</dbReference>
<dbReference type="InterPro" id="IPR004113">
    <property type="entry name" value="FAD-bd_oxidored_4_C"/>
</dbReference>
<dbReference type="GO" id="GO:0071949">
    <property type="term" value="F:FAD binding"/>
    <property type="evidence" value="ECO:0007669"/>
    <property type="project" value="InterPro"/>
</dbReference>
<dbReference type="SUPFAM" id="SSF55103">
    <property type="entry name" value="FAD-linked oxidases, C-terminal domain"/>
    <property type="match status" value="1"/>
</dbReference>
<name>A0A1Z5JA92_FISSO</name>
<dbReference type="InterPro" id="IPR051264">
    <property type="entry name" value="FAD-oxidored/transferase_4"/>
</dbReference>
<dbReference type="GO" id="GO:0016491">
    <property type="term" value="F:oxidoreductase activity"/>
    <property type="evidence" value="ECO:0007669"/>
    <property type="project" value="UniProtKB-KW"/>
</dbReference>
<evidence type="ECO:0000313" key="7">
    <source>
        <dbReference type="EMBL" id="GAX10681.1"/>
    </source>
</evidence>
<dbReference type="Gene3D" id="3.30.70.2740">
    <property type="match status" value="1"/>
</dbReference>
<dbReference type="InterPro" id="IPR036318">
    <property type="entry name" value="FAD-bd_PCMH-like_sf"/>
</dbReference>
<dbReference type="InterPro" id="IPR006094">
    <property type="entry name" value="Oxid_FAD_bind_N"/>
</dbReference>
<evidence type="ECO:0000256" key="5">
    <source>
        <dbReference type="ARBA" id="ARBA00023002"/>
    </source>
</evidence>
<evidence type="ECO:0000256" key="1">
    <source>
        <dbReference type="ARBA" id="ARBA00001974"/>
    </source>
</evidence>
<organism evidence="7 8">
    <name type="scientific">Fistulifera solaris</name>
    <name type="common">Oleaginous diatom</name>
    <dbReference type="NCBI Taxonomy" id="1519565"/>
    <lineage>
        <taxon>Eukaryota</taxon>
        <taxon>Sar</taxon>
        <taxon>Stramenopiles</taxon>
        <taxon>Ochrophyta</taxon>
        <taxon>Bacillariophyta</taxon>
        <taxon>Bacillariophyceae</taxon>
        <taxon>Bacillariophycidae</taxon>
        <taxon>Naviculales</taxon>
        <taxon>Naviculaceae</taxon>
        <taxon>Fistulifera</taxon>
    </lineage>
</organism>
<accession>A0A1Z5JA92</accession>
<comment type="caution">
    <text evidence="7">The sequence shown here is derived from an EMBL/GenBank/DDBJ whole genome shotgun (WGS) entry which is preliminary data.</text>
</comment>
<evidence type="ECO:0000256" key="4">
    <source>
        <dbReference type="ARBA" id="ARBA00022827"/>
    </source>
</evidence>
<evidence type="ECO:0000259" key="6">
    <source>
        <dbReference type="PROSITE" id="PS51387"/>
    </source>
</evidence>
<dbReference type="Gene3D" id="3.30.465.10">
    <property type="match status" value="1"/>
</dbReference>
<dbReference type="FunFam" id="1.10.45.10:FF:000001">
    <property type="entry name" value="D-lactate dehydrogenase mitochondrial"/>
    <property type="match status" value="1"/>
</dbReference>
<dbReference type="Pfam" id="PF01565">
    <property type="entry name" value="FAD_binding_4"/>
    <property type="match status" value="1"/>
</dbReference>
<dbReference type="InterPro" id="IPR016166">
    <property type="entry name" value="FAD-bd_PCMH"/>
</dbReference>
<comment type="similarity">
    <text evidence="2">Belongs to the FAD-binding oxidoreductase/transferase type 4 family.</text>
</comment>
<dbReference type="Gene3D" id="3.30.43.10">
    <property type="entry name" value="Uridine Diphospho-n-acetylenolpyruvylglucosamine Reductase, domain 2"/>
    <property type="match status" value="1"/>
</dbReference>
<evidence type="ECO:0000313" key="8">
    <source>
        <dbReference type="Proteomes" id="UP000198406"/>
    </source>
</evidence>
<reference evidence="7 8" key="1">
    <citation type="journal article" date="2015" name="Plant Cell">
        <title>Oil accumulation by the oleaginous diatom Fistulifera solaris as revealed by the genome and transcriptome.</title>
        <authorList>
            <person name="Tanaka T."/>
            <person name="Maeda Y."/>
            <person name="Veluchamy A."/>
            <person name="Tanaka M."/>
            <person name="Abida H."/>
            <person name="Marechal E."/>
            <person name="Bowler C."/>
            <person name="Muto M."/>
            <person name="Sunaga Y."/>
            <person name="Tanaka M."/>
            <person name="Yoshino T."/>
            <person name="Taniguchi T."/>
            <person name="Fukuda Y."/>
            <person name="Nemoto M."/>
            <person name="Matsumoto M."/>
            <person name="Wong P.S."/>
            <person name="Aburatani S."/>
            <person name="Fujibuchi W."/>
        </authorList>
    </citation>
    <scope>NUCLEOTIDE SEQUENCE [LARGE SCALE GENOMIC DNA]</scope>
    <source>
        <strain evidence="7 8">JPCC DA0580</strain>
    </source>
</reference>
<dbReference type="Gene3D" id="3.30.70.2190">
    <property type="match status" value="1"/>
</dbReference>
<dbReference type="GO" id="GO:0005739">
    <property type="term" value="C:mitochondrion"/>
    <property type="evidence" value="ECO:0007669"/>
    <property type="project" value="TreeGrafter"/>
</dbReference>